<evidence type="ECO:0000313" key="3">
    <source>
        <dbReference type="Proteomes" id="UP000193498"/>
    </source>
</evidence>
<feature type="region of interest" description="Disordered" evidence="1">
    <location>
        <begin position="322"/>
        <end position="382"/>
    </location>
</feature>
<accession>A0A1Y1XZD1</accession>
<organism evidence="2 3">
    <name type="scientific">Basidiobolus meristosporus CBS 931.73</name>
    <dbReference type="NCBI Taxonomy" id="1314790"/>
    <lineage>
        <taxon>Eukaryota</taxon>
        <taxon>Fungi</taxon>
        <taxon>Fungi incertae sedis</taxon>
        <taxon>Zoopagomycota</taxon>
        <taxon>Entomophthoromycotina</taxon>
        <taxon>Basidiobolomycetes</taxon>
        <taxon>Basidiobolales</taxon>
        <taxon>Basidiobolaceae</taxon>
        <taxon>Basidiobolus</taxon>
    </lineage>
</organism>
<sequence length="382" mass="42244">ARIANQLPSTLHCSLSLIPLHLNQHPDGISFVHSVRMSHPSNSSPMTQDSTWLGYLKSEGMPTQQIPQSSDPTLPKIPLCESDQAAYLVYSDSHIPSSHQYLASTMSDRFDHSFPSDMMPLDSCQFQSWLSRGAQGNTKNVETKYHSPPPHSVVHHYPTQNPELLPVISSHSFHENTMPEYSYSLNSVSPNRSHSLTPSRPITYTLVHFLVSEYLMESSSEIHQHNSSFSSLSSESQEYHHHPNLRPQPSHNLSINPHAKPNPSHSTSIPSPVPTPTTASPHNDYHHNHDLRSVSPNLNPVLVNNLQPLVQQPAGLISNQSSLSMAEGEDGTSTRRSSIAQQASPRRKSSDLRPILPDGPTTNSETDPETCTSSQQKSVTIL</sequence>
<name>A0A1Y1XZD1_9FUNG</name>
<gene>
    <name evidence="2" type="ORF">K493DRAFT_379375</name>
</gene>
<proteinExistence type="predicted"/>
<feature type="compositionally biased region" description="Low complexity" evidence="1">
    <location>
        <begin position="263"/>
        <end position="281"/>
    </location>
</feature>
<dbReference type="InParanoid" id="A0A1Y1XZD1"/>
<comment type="caution">
    <text evidence="2">The sequence shown here is derived from an EMBL/GenBank/DDBJ whole genome shotgun (WGS) entry which is preliminary data.</text>
</comment>
<feature type="compositionally biased region" description="Polar residues" evidence="1">
    <location>
        <begin position="360"/>
        <end position="382"/>
    </location>
</feature>
<evidence type="ECO:0000313" key="2">
    <source>
        <dbReference type="EMBL" id="ORX91123.1"/>
    </source>
</evidence>
<feature type="compositionally biased region" description="Polar residues" evidence="1">
    <location>
        <begin position="334"/>
        <end position="344"/>
    </location>
</feature>
<reference evidence="2 3" key="1">
    <citation type="submission" date="2016-07" db="EMBL/GenBank/DDBJ databases">
        <title>Pervasive Adenine N6-methylation of Active Genes in Fungi.</title>
        <authorList>
            <consortium name="DOE Joint Genome Institute"/>
            <person name="Mondo S.J."/>
            <person name="Dannebaum R.O."/>
            <person name="Kuo R.C."/>
            <person name="Labutti K."/>
            <person name="Haridas S."/>
            <person name="Kuo A."/>
            <person name="Salamov A."/>
            <person name="Ahrendt S.R."/>
            <person name="Lipzen A."/>
            <person name="Sullivan W."/>
            <person name="Andreopoulos W.B."/>
            <person name="Clum A."/>
            <person name="Lindquist E."/>
            <person name="Daum C."/>
            <person name="Ramamoorthy G.K."/>
            <person name="Gryganskyi A."/>
            <person name="Culley D."/>
            <person name="Magnuson J.K."/>
            <person name="James T.Y."/>
            <person name="O'Malley M.A."/>
            <person name="Stajich J.E."/>
            <person name="Spatafora J.W."/>
            <person name="Visel A."/>
            <person name="Grigoriev I.V."/>
        </authorList>
    </citation>
    <scope>NUCLEOTIDE SEQUENCE [LARGE SCALE GENOMIC DNA]</scope>
    <source>
        <strain evidence="2 3">CBS 931.73</strain>
    </source>
</reference>
<feature type="region of interest" description="Disordered" evidence="1">
    <location>
        <begin position="226"/>
        <end position="299"/>
    </location>
</feature>
<dbReference type="Proteomes" id="UP000193498">
    <property type="component" value="Unassembled WGS sequence"/>
</dbReference>
<dbReference type="EMBL" id="MCFE01000340">
    <property type="protein sequence ID" value="ORX91123.1"/>
    <property type="molecule type" value="Genomic_DNA"/>
</dbReference>
<feature type="compositionally biased region" description="Low complexity" evidence="1">
    <location>
        <begin position="226"/>
        <end position="236"/>
    </location>
</feature>
<feature type="non-terminal residue" evidence="2">
    <location>
        <position position="1"/>
    </location>
</feature>
<evidence type="ECO:0000256" key="1">
    <source>
        <dbReference type="SAM" id="MobiDB-lite"/>
    </source>
</evidence>
<dbReference type="AlphaFoldDB" id="A0A1Y1XZD1"/>
<feature type="compositionally biased region" description="Basic and acidic residues" evidence="1">
    <location>
        <begin position="283"/>
        <end position="292"/>
    </location>
</feature>
<keyword evidence="3" id="KW-1185">Reference proteome</keyword>
<protein>
    <submittedName>
        <fullName evidence="2">Uncharacterized protein</fullName>
    </submittedName>
</protein>